<organism evidence="1 2">
    <name type="scientific">Streblomastix strix</name>
    <dbReference type="NCBI Taxonomy" id="222440"/>
    <lineage>
        <taxon>Eukaryota</taxon>
        <taxon>Metamonada</taxon>
        <taxon>Preaxostyla</taxon>
        <taxon>Oxymonadida</taxon>
        <taxon>Streblomastigidae</taxon>
        <taxon>Streblomastix</taxon>
    </lineage>
</organism>
<dbReference type="PANTHER" id="PTHR15599:SF1">
    <property type="entry name" value="RADIAL SPOKE HEAD 14 HOMOLOG"/>
    <property type="match status" value="1"/>
</dbReference>
<reference evidence="1 2" key="1">
    <citation type="submission" date="2019-03" db="EMBL/GenBank/DDBJ databases">
        <title>Single cell metagenomics reveals metabolic interactions within the superorganism composed of flagellate Streblomastix strix and complex community of Bacteroidetes bacteria on its surface.</title>
        <authorList>
            <person name="Treitli S.C."/>
            <person name="Kolisko M."/>
            <person name="Husnik F."/>
            <person name="Keeling P."/>
            <person name="Hampl V."/>
        </authorList>
    </citation>
    <scope>NUCLEOTIDE SEQUENCE [LARGE SCALE GENOMIC DNA]</scope>
    <source>
        <strain evidence="1">ST1C</strain>
    </source>
</reference>
<evidence type="ECO:0000313" key="1">
    <source>
        <dbReference type="EMBL" id="KAA6375525.1"/>
    </source>
</evidence>
<dbReference type="OrthoDB" id="409644at2759"/>
<proteinExistence type="predicted"/>
<dbReference type="EMBL" id="SNRW01011163">
    <property type="protein sequence ID" value="KAA6375525.1"/>
    <property type="molecule type" value="Genomic_DNA"/>
</dbReference>
<dbReference type="Proteomes" id="UP000324800">
    <property type="component" value="Unassembled WGS sequence"/>
</dbReference>
<accession>A0A5J4V0G3</accession>
<dbReference type="PANTHER" id="PTHR15599">
    <property type="entry name" value="RTDR1"/>
    <property type="match status" value="1"/>
</dbReference>
<sequence length="367" mass="40845">MLPARRYEILRKAKQQSSMDHIYVRSIKDNPPPVTEPRLCYGFETHTEPKLIALLSHELEEKRLSSLSLLYNYISNHQKIIRLIQFGCLDPLVVLLHDPNELIRQRSAAILSRISVVHAGIDAILQHETAFETIMECLNDESSDIVVTIHSILNHICSTIFVEQAVQRGVIPNLVKSLQVASQDGKLLALDSLYYCSERVEAAIHISLNEGLAPICVEIVRLPQNYPVEVYERAASVLTVMCGHVDGKTATIEAGGVAPLVEMLKKEEDTKTLAIFMECLMAITTDLQGMRDGIRCGLCEIATKMLQSENVQLSLSSIKTISNLAINPKGRELVQPSLDTLRLLSGYHDILISESAKEAIVRVTFVP</sequence>
<gene>
    <name evidence="1" type="ORF">EZS28_028948</name>
</gene>
<dbReference type="InterPro" id="IPR000225">
    <property type="entry name" value="Armadillo"/>
</dbReference>
<dbReference type="Gene3D" id="1.25.10.10">
    <property type="entry name" value="Leucine-rich Repeat Variant"/>
    <property type="match status" value="1"/>
</dbReference>
<dbReference type="AlphaFoldDB" id="A0A5J4V0G3"/>
<evidence type="ECO:0000313" key="2">
    <source>
        <dbReference type="Proteomes" id="UP000324800"/>
    </source>
</evidence>
<dbReference type="InterPro" id="IPR042856">
    <property type="entry name" value="RSP14"/>
</dbReference>
<dbReference type="InterPro" id="IPR016024">
    <property type="entry name" value="ARM-type_fold"/>
</dbReference>
<name>A0A5J4V0G3_9EUKA</name>
<comment type="caution">
    <text evidence="1">The sequence shown here is derived from an EMBL/GenBank/DDBJ whole genome shotgun (WGS) entry which is preliminary data.</text>
</comment>
<dbReference type="Pfam" id="PF00514">
    <property type="entry name" value="Arm"/>
    <property type="match status" value="1"/>
</dbReference>
<dbReference type="InterPro" id="IPR011989">
    <property type="entry name" value="ARM-like"/>
</dbReference>
<dbReference type="SUPFAM" id="SSF48371">
    <property type="entry name" value="ARM repeat"/>
    <property type="match status" value="1"/>
</dbReference>
<protein>
    <submittedName>
        <fullName evidence="1">Uncharacterized protein</fullName>
    </submittedName>
</protein>